<dbReference type="Pfam" id="PF00403">
    <property type="entry name" value="HMA"/>
    <property type="match status" value="1"/>
</dbReference>
<proteinExistence type="predicted"/>
<evidence type="ECO:0000313" key="2">
    <source>
        <dbReference type="EMBL" id="RBP04217.1"/>
    </source>
</evidence>
<reference evidence="2 3" key="1">
    <citation type="submission" date="2018-06" db="EMBL/GenBank/DDBJ databases">
        <title>Freshwater and sediment microbial communities from various areas in North America, analyzing microbe dynamics in response to fracking.</title>
        <authorList>
            <person name="Lamendella R."/>
        </authorList>
    </citation>
    <scope>NUCLEOTIDE SEQUENCE [LARGE SCALE GENOMIC DNA]</scope>
    <source>
        <strain evidence="2 3">97B</strain>
    </source>
</reference>
<organism evidence="2 3">
    <name type="scientific">Rossellomorea aquimaris</name>
    <dbReference type="NCBI Taxonomy" id="189382"/>
    <lineage>
        <taxon>Bacteria</taxon>
        <taxon>Bacillati</taxon>
        <taxon>Bacillota</taxon>
        <taxon>Bacilli</taxon>
        <taxon>Bacillales</taxon>
        <taxon>Bacillaceae</taxon>
        <taxon>Rossellomorea</taxon>
    </lineage>
</organism>
<dbReference type="InterPro" id="IPR036163">
    <property type="entry name" value="HMA_dom_sf"/>
</dbReference>
<dbReference type="GO" id="GO:0019829">
    <property type="term" value="F:ATPase-coupled monoatomic cation transmembrane transporter activity"/>
    <property type="evidence" value="ECO:0007669"/>
    <property type="project" value="InterPro"/>
</dbReference>
<dbReference type="CDD" id="cd00371">
    <property type="entry name" value="HMA"/>
    <property type="match status" value="1"/>
</dbReference>
<dbReference type="InterPro" id="IPR006121">
    <property type="entry name" value="HMA_dom"/>
</dbReference>
<dbReference type="GO" id="GO:0046872">
    <property type="term" value="F:metal ion binding"/>
    <property type="evidence" value="ECO:0007669"/>
    <property type="project" value="InterPro"/>
</dbReference>
<dbReference type="Proteomes" id="UP000252118">
    <property type="component" value="Unassembled WGS sequence"/>
</dbReference>
<dbReference type="PROSITE" id="PS50846">
    <property type="entry name" value="HMA_2"/>
    <property type="match status" value="1"/>
</dbReference>
<dbReference type="AlphaFoldDB" id="A0A366EP74"/>
<name>A0A366EP74_9BACI</name>
<dbReference type="PRINTS" id="PR00941">
    <property type="entry name" value="CDATPASE"/>
</dbReference>
<dbReference type="InterPro" id="IPR027256">
    <property type="entry name" value="P-typ_ATPase_IB"/>
</dbReference>
<feature type="domain" description="HMA" evidence="1">
    <location>
        <begin position="7"/>
        <end position="64"/>
    </location>
</feature>
<gene>
    <name evidence="2" type="ORF">DET59_1063</name>
</gene>
<accession>A0A366EP74</accession>
<dbReference type="EMBL" id="QNRJ01000006">
    <property type="protein sequence ID" value="RBP04217.1"/>
    <property type="molecule type" value="Genomic_DNA"/>
</dbReference>
<evidence type="ECO:0000259" key="1">
    <source>
        <dbReference type="PROSITE" id="PS50846"/>
    </source>
</evidence>
<evidence type="ECO:0000313" key="3">
    <source>
        <dbReference type="Proteomes" id="UP000252118"/>
    </source>
</evidence>
<dbReference type="Gene3D" id="3.30.70.100">
    <property type="match status" value="1"/>
</dbReference>
<protein>
    <submittedName>
        <fullName evidence="2">Heavy-metal-associated domain-containing protein</fullName>
    </submittedName>
</protein>
<comment type="caution">
    <text evidence="2">The sequence shown here is derived from an EMBL/GenBank/DDBJ whole genome shotgun (WGS) entry which is preliminary data.</text>
</comment>
<sequence>MTGKPAHKQTYRVEGFTCAGFAAKFEKNVQHLYGVLDAKVNFGAAKITVYGETTKESGGTSRSI</sequence>
<dbReference type="GO" id="GO:0016020">
    <property type="term" value="C:membrane"/>
    <property type="evidence" value="ECO:0007669"/>
    <property type="project" value="InterPro"/>
</dbReference>
<dbReference type="SUPFAM" id="SSF55008">
    <property type="entry name" value="HMA, heavy metal-associated domain"/>
    <property type="match status" value="1"/>
</dbReference>